<feature type="domain" description="PspA-associated" evidence="1">
    <location>
        <begin position="1"/>
        <end position="92"/>
    </location>
</feature>
<name>A0A7X6D5H9_9ACTN</name>
<organism evidence="2 3">
    <name type="scientific">Streptomyces lonarensis</name>
    <dbReference type="NCBI Taxonomy" id="700599"/>
    <lineage>
        <taxon>Bacteria</taxon>
        <taxon>Bacillati</taxon>
        <taxon>Actinomycetota</taxon>
        <taxon>Actinomycetes</taxon>
        <taxon>Kitasatosporales</taxon>
        <taxon>Streptomycetaceae</taxon>
        <taxon>Streptomyces</taxon>
    </lineage>
</organism>
<protein>
    <recommendedName>
        <fullName evidence="1">PspA-associated domain-containing protein</fullName>
    </recommendedName>
</protein>
<dbReference type="EMBL" id="JAAVJD010000336">
    <property type="protein sequence ID" value="NJQ08552.1"/>
    <property type="molecule type" value="Genomic_DNA"/>
</dbReference>
<accession>A0A7X6D5H9</accession>
<dbReference type="InterPro" id="IPR054437">
    <property type="entry name" value="PspA-assoc_dom"/>
</dbReference>
<reference evidence="2 3" key="1">
    <citation type="submission" date="2020-03" db="EMBL/GenBank/DDBJ databases">
        <title>Draft genome of Streptomyces sp. ventii, isolated from the Axial Seamount in the Pacific Ocean, and resequencing of the two type strains Streptomyces lonarensis strain NCL 716 and Streptomyces bohaiensis strain 11A07.</title>
        <authorList>
            <person name="Loughran R.M."/>
            <person name="Pfannmuller K.M."/>
            <person name="Wasson B.J."/>
            <person name="Deadmond M.C."/>
            <person name="Paddock B.E."/>
            <person name="Koyack M.J."/>
            <person name="Gallegos D.A."/>
            <person name="Mitchell E.A."/>
            <person name="Ushijima B."/>
            <person name="Saw J.H."/>
            <person name="Mcphail K.L."/>
            <person name="Videau P."/>
        </authorList>
    </citation>
    <scope>NUCLEOTIDE SEQUENCE [LARGE SCALE GENOMIC DNA]</scope>
    <source>
        <strain evidence="2 3">NCL716</strain>
    </source>
</reference>
<comment type="caution">
    <text evidence="2">The sequence shown here is derived from an EMBL/GenBank/DDBJ whole genome shotgun (WGS) entry which is preliminary data.</text>
</comment>
<keyword evidence="3" id="KW-1185">Reference proteome</keyword>
<evidence type="ECO:0000313" key="3">
    <source>
        <dbReference type="Proteomes" id="UP000578686"/>
    </source>
</evidence>
<dbReference type="RefSeq" id="WP_167974512.1">
    <property type="nucleotide sequence ID" value="NZ_BHZG01000006.1"/>
</dbReference>
<dbReference type="Pfam" id="PF22743">
    <property type="entry name" value="PspAA"/>
    <property type="match status" value="1"/>
</dbReference>
<dbReference type="AlphaFoldDB" id="A0A7X6D5H9"/>
<dbReference type="Proteomes" id="UP000578686">
    <property type="component" value="Unassembled WGS sequence"/>
</dbReference>
<evidence type="ECO:0000259" key="1">
    <source>
        <dbReference type="Pfam" id="PF22743"/>
    </source>
</evidence>
<evidence type="ECO:0000313" key="2">
    <source>
        <dbReference type="EMBL" id="NJQ08552.1"/>
    </source>
</evidence>
<sequence>MIVRIMGEGQVRLDDSHFPKLNELDDELMAEVEQDDKEGFRRTLAALLDAVRTMGAPLPDDALEPSELILPAPDATIEQVRAMLSDDGLIPDEYPAKS</sequence>
<proteinExistence type="predicted"/>
<gene>
    <name evidence="2" type="ORF">HCN56_23990</name>
</gene>